<evidence type="ECO:0000256" key="1">
    <source>
        <dbReference type="SAM" id="MobiDB-lite"/>
    </source>
</evidence>
<feature type="compositionally biased region" description="Acidic residues" evidence="1">
    <location>
        <begin position="48"/>
        <end position="62"/>
    </location>
</feature>
<dbReference type="PATRIC" id="fig|1028307.3.peg.21"/>
<dbReference type="AlphaFoldDB" id="A0A0H3FKN9"/>
<gene>
    <name evidence="2" type="ordered locus">EAE_00155</name>
</gene>
<protein>
    <submittedName>
        <fullName evidence="2">Uncharacterized protein</fullName>
    </submittedName>
</protein>
<dbReference type="Proteomes" id="UP000008881">
    <property type="component" value="Chromosome"/>
</dbReference>
<dbReference type="eggNOG" id="ENOG5032WEW">
    <property type="taxonomic scope" value="Bacteria"/>
</dbReference>
<name>A0A0H3FKN9_KLEAK</name>
<sequence>MSDSDNENYYLKRIGKLGAEELARPEESPYEGGNRFTSPESKFSVDSLAEDESAQAAEDCDIEDRTGETASGNPISESSKNATGADEAIKRLMQNIQAGEKRNVKSKSLHGGDSSCLQDVDLKWLKGAVNSRAIFWFWAYIRKASARELCLPENTAGLIPEWDRKEENLYSFFRLPGNPTSSAERSRVIITFMNELSCSLSPEQSKKTFDYIRGIWLVFNSQVQSPKWLKKNDNEAIEWAWSYLSRKKDIKRNILSWFKPADLNERYIGLMGAIDCWAIPNKLDVGNYRKFLDDKDALVKNMRDSFKQRKRRSGKNDLTISAKASRELSELAVALDKKEIKVIEKLIHDEYLRYKSKLFDYKNPS</sequence>
<feature type="region of interest" description="Disordered" evidence="1">
    <location>
        <begin position="15"/>
        <end position="83"/>
    </location>
</feature>
<feature type="compositionally biased region" description="Basic and acidic residues" evidence="1">
    <location>
        <begin position="18"/>
        <end position="27"/>
    </location>
</feature>
<organism evidence="2 3">
    <name type="scientific">Klebsiella aerogenes (strain ATCC 13048 / DSM 30053 / CCUG 1429 / JCM 1235 / KCTC 2190 / NBRC 13534 / NCIMB 10102 / NCTC 10006 / CDC 819-56)</name>
    <name type="common">Enterobacter aerogenes</name>
    <dbReference type="NCBI Taxonomy" id="1028307"/>
    <lineage>
        <taxon>Bacteria</taxon>
        <taxon>Pseudomonadati</taxon>
        <taxon>Pseudomonadota</taxon>
        <taxon>Gammaproteobacteria</taxon>
        <taxon>Enterobacterales</taxon>
        <taxon>Enterobacteriaceae</taxon>
        <taxon>Klebsiella/Raoultella group</taxon>
        <taxon>Klebsiella</taxon>
    </lineage>
</organism>
<dbReference type="GeneID" id="93313150"/>
<accession>A0A0H3FKN9</accession>
<dbReference type="HOGENOM" id="CLU_764568_0_0_6"/>
<dbReference type="EMBL" id="CP002824">
    <property type="protein sequence ID" value="AEG94970.1"/>
    <property type="molecule type" value="Genomic_DNA"/>
</dbReference>
<dbReference type="OrthoDB" id="6713157at2"/>
<evidence type="ECO:0000313" key="2">
    <source>
        <dbReference type="EMBL" id="AEG94970.1"/>
    </source>
</evidence>
<keyword evidence="3" id="KW-1185">Reference proteome</keyword>
<dbReference type="RefSeq" id="WP_013878128.1">
    <property type="nucleotide sequence ID" value="NC_015663.1"/>
</dbReference>
<proteinExistence type="predicted"/>
<evidence type="ECO:0000313" key="3">
    <source>
        <dbReference type="Proteomes" id="UP000008881"/>
    </source>
</evidence>
<dbReference type="KEGG" id="eae:EAE_00155"/>
<feature type="compositionally biased region" description="Polar residues" evidence="1">
    <location>
        <begin position="68"/>
        <end position="82"/>
    </location>
</feature>
<reference evidence="2 3" key="1">
    <citation type="journal article" date="2012" name="J. Bacteriol.">
        <title>Complete genome sequence of Enterobacter aerogenes KCTC 2190.</title>
        <authorList>
            <person name="Shin S.H."/>
            <person name="Kim S."/>
            <person name="Kim J.Y."/>
            <person name="Lee S."/>
            <person name="Um Y."/>
            <person name="Oh M.K."/>
            <person name="Kim Y.R."/>
            <person name="Lee J."/>
            <person name="Yang K.S."/>
        </authorList>
    </citation>
    <scope>NUCLEOTIDE SEQUENCE [LARGE SCALE GENOMIC DNA]</scope>
    <source>
        <strain evidence="2 3">KCTC 2190</strain>
    </source>
</reference>